<dbReference type="Proteomes" id="UP000233100">
    <property type="component" value="Chromosome 20"/>
</dbReference>
<reference evidence="2 3" key="1">
    <citation type="submission" date="2013-03" db="EMBL/GenBank/DDBJ databases">
        <authorList>
            <person name="Warren W."/>
            <person name="Wilson R.K."/>
        </authorList>
    </citation>
    <scope>NUCLEOTIDE SEQUENCE</scope>
</reference>
<reference evidence="2" key="3">
    <citation type="submission" date="2025-09" db="UniProtKB">
        <authorList>
            <consortium name="Ensembl"/>
        </authorList>
    </citation>
    <scope>IDENTIFICATION</scope>
</reference>
<evidence type="ECO:0000256" key="1">
    <source>
        <dbReference type="SAM" id="MobiDB-lite"/>
    </source>
</evidence>
<sequence>RPRVPGCHILTASCEGKGVTATPQERGLLAPPPPPSCPSQPAWDTPLGVGWGPQPSHPSCVLPQETSTGPNQCPPESPGHSSSEKWGQEALRLRLVCELQESLCTLHRAGGVLCFRRSLALSPRLECNGRISAHCKLHLPGLHHSPASASRVAGTTGARHLARLIFVFSVETGFHHVGQAGLELLTQTMCLPQPPRVLDYRHEPPHQACCFLRQGLALSPRRECNGTITSHSYLKLLGSSDPPTSASPVAGTAGVCHHGPPIF</sequence>
<proteinExistence type="predicted"/>
<keyword evidence="3" id="KW-1185">Reference proteome</keyword>
<accession>A0A7N9CZB7</accession>
<dbReference type="PRINTS" id="PR02045">
    <property type="entry name" value="F138DOMAIN"/>
</dbReference>
<dbReference type="PANTHER" id="PTHR12138:SF75">
    <property type="entry name" value="SECRETED PROTEIN"/>
    <property type="match status" value="1"/>
</dbReference>
<feature type="region of interest" description="Disordered" evidence="1">
    <location>
        <begin position="22"/>
        <end position="85"/>
    </location>
</feature>
<dbReference type="Ensembl" id="ENSMFAT00000094484.1">
    <property type="protein sequence ID" value="ENSMFAP00000056173.1"/>
    <property type="gene ID" value="ENSMFAG00000062352.1"/>
</dbReference>
<dbReference type="GeneTree" id="ENSGT00940000163505"/>
<evidence type="ECO:0000313" key="2">
    <source>
        <dbReference type="Ensembl" id="ENSMFAP00000056173.1"/>
    </source>
</evidence>
<dbReference type="PANTHER" id="PTHR12138">
    <property type="entry name" value="PRIMATE-EXPANDED PROTEIN FAMILY"/>
    <property type="match status" value="1"/>
</dbReference>
<protein>
    <submittedName>
        <fullName evidence="2">Uncharacterized protein</fullName>
    </submittedName>
</protein>
<organism evidence="2 3">
    <name type="scientific">Macaca fascicularis</name>
    <name type="common">Crab-eating macaque</name>
    <name type="synonym">Cynomolgus monkey</name>
    <dbReference type="NCBI Taxonomy" id="9541"/>
    <lineage>
        <taxon>Eukaryota</taxon>
        <taxon>Metazoa</taxon>
        <taxon>Chordata</taxon>
        <taxon>Craniata</taxon>
        <taxon>Vertebrata</taxon>
        <taxon>Euteleostomi</taxon>
        <taxon>Mammalia</taxon>
        <taxon>Eutheria</taxon>
        <taxon>Euarchontoglires</taxon>
        <taxon>Primates</taxon>
        <taxon>Haplorrhini</taxon>
        <taxon>Catarrhini</taxon>
        <taxon>Cercopithecidae</taxon>
        <taxon>Cercopithecinae</taxon>
        <taxon>Macaca</taxon>
    </lineage>
</organism>
<reference evidence="2" key="2">
    <citation type="submission" date="2025-08" db="UniProtKB">
        <authorList>
            <consortium name="Ensembl"/>
        </authorList>
    </citation>
    <scope>IDENTIFICATION</scope>
</reference>
<name>A0A7N9CZB7_MACFA</name>
<dbReference type="AlphaFoldDB" id="A0A7N9CZB7"/>
<evidence type="ECO:0000313" key="3">
    <source>
        <dbReference type="Proteomes" id="UP000233100"/>
    </source>
</evidence>